<name>A0AC34GWK3_9BILA</name>
<dbReference type="Proteomes" id="UP000887579">
    <property type="component" value="Unplaced"/>
</dbReference>
<organism evidence="1 2">
    <name type="scientific">Panagrolaimus sp. ES5</name>
    <dbReference type="NCBI Taxonomy" id="591445"/>
    <lineage>
        <taxon>Eukaryota</taxon>
        <taxon>Metazoa</taxon>
        <taxon>Ecdysozoa</taxon>
        <taxon>Nematoda</taxon>
        <taxon>Chromadorea</taxon>
        <taxon>Rhabditida</taxon>
        <taxon>Tylenchina</taxon>
        <taxon>Panagrolaimomorpha</taxon>
        <taxon>Panagrolaimoidea</taxon>
        <taxon>Panagrolaimidae</taxon>
        <taxon>Panagrolaimus</taxon>
    </lineage>
</organism>
<protein>
    <submittedName>
        <fullName evidence="2">Bm4292</fullName>
    </submittedName>
</protein>
<accession>A0AC34GWK3</accession>
<proteinExistence type="predicted"/>
<sequence>MKKSSEFMKRIGPSFETNPIYFVRNYGLYHICFPDAVPSGIGSFSLMGESCIINSDYYPDESTYKEYTAQQTQRYYLMWLMLVCYAVAIMFLFLTMIIGIFACWKQRSNRLGLTTVFIFLGILFLACVALLWHSILYYEHNAIKISGYPFTWDTSLKQSSRYSYGFAYIVFMASCVVLIFAGLSFAVSWYYVKKNKDDELDKHAAYLHYVNTPDKALMPYGSYGSPYGGTVGPYYQNYYSQYPTMSNNNYYGYLTYGH</sequence>
<reference evidence="2" key="1">
    <citation type="submission" date="2022-11" db="UniProtKB">
        <authorList>
            <consortium name="WormBaseParasite"/>
        </authorList>
    </citation>
    <scope>IDENTIFICATION</scope>
</reference>
<evidence type="ECO:0000313" key="1">
    <source>
        <dbReference type="Proteomes" id="UP000887579"/>
    </source>
</evidence>
<dbReference type="WBParaSite" id="ES5_v2.g9201.t1">
    <property type="protein sequence ID" value="ES5_v2.g9201.t1"/>
    <property type="gene ID" value="ES5_v2.g9201"/>
</dbReference>
<evidence type="ECO:0000313" key="2">
    <source>
        <dbReference type="WBParaSite" id="ES5_v2.g9201.t1"/>
    </source>
</evidence>